<organism evidence="1">
    <name type="scientific">Arundo donax</name>
    <name type="common">Giant reed</name>
    <name type="synonym">Donax arundinaceus</name>
    <dbReference type="NCBI Taxonomy" id="35708"/>
    <lineage>
        <taxon>Eukaryota</taxon>
        <taxon>Viridiplantae</taxon>
        <taxon>Streptophyta</taxon>
        <taxon>Embryophyta</taxon>
        <taxon>Tracheophyta</taxon>
        <taxon>Spermatophyta</taxon>
        <taxon>Magnoliopsida</taxon>
        <taxon>Liliopsida</taxon>
        <taxon>Poales</taxon>
        <taxon>Poaceae</taxon>
        <taxon>PACMAD clade</taxon>
        <taxon>Arundinoideae</taxon>
        <taxon>Arundineae</taxon>
        <taxon>Arundo</taxon>
    </lineage>
</organism>
<reference evidence="1" key="1">
    <citation type="submission" date="2014-09" db="EMBL/GenBank/DDBJ databases">
        <authorList>
            <person name="Magalhaes I.L.F."/>
            <person name="Oliveira U."/>
            <person name="Santos F.R."/>
            <person name="Vidigal T.H.D.A."/>
            <person name="Brescovit A.D."/>
            <person name="Santos A.J."/>
        </authorList>
    </citation>
    <scope>NUCLEOTIDE SEQUENCE</scope>
    <source>
        <tissue evidence="1">Shoot tissue taken approximately 20 cm above the soil surface</tissue>
    </source>
</reference>
<proteinExistence type="predicted"/>
<accession>A0A0A9HI13</accession>
<sequence length="17" mass="2001">MLYSFAILSYISAHRDN</sequence>
<reference evidence="1" key="2">
    <citation type="journal article" date="2015" name="Data Brief">
        <title>Shoot transcriptome of the giant reed, Arundo donax.</title>
        <authorList>
            <person name="Barrero R.A."/>
            <person name="Guerrero F.D."/>
            <person name="Moolhuijzen P."/>
            <person name="Goolsby J.A."/>
            <person name="Tidwell J."/>
            <person name="Bellgard S.E."/>
            <person name="Bellgard M.I."/>
        </authorList>
    </citation>
    <scope>NUCLEOTIDE SEQUENCE</scope>
    <source>
        <tissue evidence="1">Shoot tissue taken approximately 20 cm above the soil surface</tissue>
    </source>
</reference>
<name>A0A0A9HI13_ARUDO</name>
<evidence type="ECO:0000313" key="1">
    <source>
        <dbReference type="EMBL" id="JAE34491.1"/>
    </source>
</evidence>
<protein>
    <submittedName>
        <fullName evidence="1">Uncharacterized protein</fullName>
    </submittedName>
</protein>
<dbReference type="EMBL" id="GBRH01163405">
    <property type="protein sequence ID" value="JAE34491.1"/>
    <property type="molecule type" value="Transcribed_RNA"/>
</dbReference>
<dbReference type="AlphaFoldDB" id="A0A0A9HI13"/>